<dbReference type="GO" id="GO:0016301">
    <property type="term" value="F:kinase activity"/>
    <property type="evidence" value="ECO:0007669"/>
    <property type="project" value="UniProtKB-KW"/>
</dbReference>
<dbReference type="SUPFAM" id="SSF53613">
    <property type="entry name" value="Ribokinase-like"/>
    <property type="match status" value="1"/>
</dbReference>
<dbReference type="InterPro" id="IPR011611">
    <property type="entry name" value="PfkB_dom"/>
</dbReference>
<dbReference type="InterPro" id="IPR029056">
    <property type="entry name" value="Ribokinase-like"/>
</dbReference>
<dbReference type="Pfam" id="PF00294">
    <property type="entry name" value="PfkB"/>
    <property type="match status" value="1"/>
</dbReference>
<comment type="caution">
    <text evidence="4">The sequence shown here is derived from an EMBL/GenBank/DDBJ whole genome shotgun (WGS) entry which is preliminary data.</text>
</comment>
<evidence type="ECO:0000259" key="3">
    <source>
        <dbReference type="Pfam" id="PF00294"/>
    </source>
</evidence>
<dbReference type="PANTHER" id="PTHR10584:SF166">
    <property type="entry name" value="RIBOKINASE"/>
    <property type="match status" value="1"/>
</dbReference>
<dbReference type="EMBL" id="BARV01032331">
    <property type="protein sequence ID" value="GAI33411.1"/>
    <property type="molecule type" value="Genomic_DNA"/>
</dbReference>
<organism evidence="4">
    <name type="scientific">marine sediment metagenome</name>
    <dbReference type="NCBI Taxonomy" id="412755"/>
    <lineage>
        <taxon>unclassified sequences</taxon>
        <taxon>metagenomes</taxon>
        <taxon>ecological metagenomes</taxon>
    </lineage>
</organism>
<dbReference type="Gene3D" id="3.40.1190.20">
    <property type="match status" value="1"/>
</dbReference>
<proteinExistence type="predicted"/>
<evidence type="ECO:0000256" key="1">
    <source>
        <dbReference type="ARBA" id="ARBA00022679"/>
    </source>
</evidence>
<gene>
    <name evidence="4" type="ORF">S06H3_50996</name>
</gene>
<accession>X1NT60</accession>
<dbReference type="PANTHER" id="PTHR10584">
    <property type="entry name" value="SUGAR KINASE"/>
    <property type="match status" value="1"/>
</dbReference>
<feature type="non-terminal residue" evidence="4">
    <location>
        <position position="233"/>
    </location>
</feature>
<protein>
    <recommendedName>
        <fullName evidence="3">Carbohydrate kinase PfkB domain-containing protein</fullName>
    </recommendedName>
</protein>
<feature type="domain" description="Carbohydrate kinase PfkB" evidence="3">
    <location>
        <begin position="25"/>
        <end position="223"/>
    </location>
</feature>
<reference evidence="4" key="1">
    <citation type="journal article" date="2014" name="Front. Microbiol.">
        <title>High frequency of phylogenetically diverse reductive dehalogenase-homologous genes in deep subseafloor sedimentary metagenomes.</title>
        <authorList>
            <person name="Kawai M."/>
            <person name="Futagami T."/>
            <person name="Toyoda A."/>
            <person name="Takaki Y."/>
            <person name="Nishi S."/>
            <person name="Hori S."/>
            <person name="Arai W."/>
            <person name="Tsubouchi T."/>
            <person name="Morono Y."/>
            <person name="Uchiyama I."/>
            <person name="Ito T."/>
            <person name="Fujiyama A."/>
            <person name="Inagaki F."/>
            <person name="Takami H."/>
        </authorList>
    </citation>
    <scope>NUCLEOTIDE SEQUENCE</scope>
    <source>
        <strain evidence="4">Expedition CK06-06</strain>
    </source>
</reference>
<name>X1NT60_9ZZZZ</name>
<dbReference type="AlphaFoldDB" id="X1NT60"/>
<keyword evidence="2" id="KW-0418">Kinase</keyword>
<evidence type="ECO:0000313" key="4">
    <source>
        <dbReference type="EMBL" id="GAI33411.1"/>
    </source>
</evidence>
<keyword evidence="1" id="KW-0808">Transferase</keyword>
<sequence length="233" mass="25480">MDSVRVVGFGAMNLDELYQVPSVLADHETTIEGHQFLPGGSAANTIYGLAKLGISTSFIGAVGDDEAGKLLLQDFRDVRIDTSQIKIKEREKSGLVLGLTDHKGNRALYVEPGANNLLTKEDISLEHIGQAELIHLSSFVDDRQFELQKWVVSNLPQSVKVSFTPGAIYTRKGTDALSPILARTHILFTNESEIKKLANTKFFTVGAKHFLDEGCQIVIVTLGRGTIQKINTS</sequence>
<evidence type="ECO:0000256" key="2">
    <source>
        <dbReference type="ARBA" id="ARBA00022777"/>
    </source>
</evidence>